<name>A0ABD2WGT1_9HYME</name>
<evidence type="ECO:0000313" key="2">
    <source>
        <dbReference type="Proteomes" id="UP001627154"/>
    </source>
</evidence>
<comment type="caution">
    <text evidence="1">The sequence shown here is derived from an EMBL/GenBank/DDBJ whole genome shotgun (WGS) entry which is preliminary data.</text>
</comment>
<organism evidence="1 2">
    <name type="scientific">Trichogramma kaykai</name>
    <dbReference type="NCBI Taxonomy" id="54128"/>
    <lineage>
        <taxon>Eukaryota</taxon>
        <taxon>Metazoa</taxon>
        <taxon>Ecdysozoa</taxon>
        <taxon>Arthropoda</taxon>
        <taxon>Hexapoda</taxon>
        <taxon>Insecta</taxon>
        <taxon>Pterygota</taxon>
        <taxon>Neoptera</taxon>
        <taxon>Endopterygota</taxon>
        <taxon>Hymenoptera</taxon>
        <taxon>Apocrita</taxon>
        <taxon>Proctotrupomorpha</taxon>
        <taxon>Chalcidoidea</taxon>
        <taxon>Trichogrammatidae</taxon>
        <taxon>Trichogramma</taxon>
    </lineage>
</organism>
<accession>A0ABD2WGT1</accession>
<gene>
    <name evidence="1" type="ORF">TKK_013390</name>
</gene>
<protein>
    <submittedName>
        <fullName evidence="1">Uncharacterized protein</fullName>
    </submittedName>
</protein>
<reference evidence="1 2" key="1">
    <citation type="journal article" date="2024" name="bioRxiv">
        <title>A reference genome for Trichogramma kaykai: A tiny desert-dwelling parasitoid wasp with competing sex-ratio distorters.</title>
        <authorList>
            <person name="Culotta J."/>
            <person name="Lindsey A.R."/>
        </authorList>
    </citation>
    <scope>NUCLEOTIDE SEQUENCE [LARGE SCALE GENOMIC DNA]</scope>
    <source>
        <strain evidence="1 2">KSX58</strain>
    </source>
</reference>
<dbReference type="EMBL" id="JBJJXI010000107">
    <property type="protein sequence ID" value="KAL3392069.1"/>
    <property type="molecule type" value="Genomic_DNA"/>
</dbReference>
<keyword evidence="2" id="KW-1185">Reference proteome</keyword>
<proteinExistence type="predicted"/>
<dbReference type="Proteomes" id="UP001627154">
    <property type="component" value="Unassembled WGS sequence"/>
</dbReference>
<dbReference type="AlphaFoldDB" id="A0ABD2WGT1"/>
<evidence type="ECO:0000313" key="1">
    <source>
        <dbReference type="EMBL" id="KAL3392069.1"/>
    </source>
</evidence>
<sequence>MLDRNLGQPWYFTEERLVIPTSRSSARRTAPAYPYSICATERPTVARDTTRTRGYALLLKDHLWRRQRAS</sequence>